<gene>
    <name evidence="4" type="primary">LOC107074581</name>
</gene>
<dbReference type="GeneID" id="107074581"/>
<organism evidence="3 4">
    <name type="scientific">Polistes dominula</name>
    <name type="common">European paper wasp</name>
    <name type="synonym">Vespa dominula</name>
    <dbReference type="NCBI Taxonomy" id="743375"/>
    <lineage>
        <taxon>Eukaryota</taxon>
        <taxon>Metazoa</taxon>
        <taxon>Ecdysozoa</taxon>
        <taxon>Arthropoda</taxon>
        <taxon>Hexapoda</taxon>
        <taxon>Insecta</taxon>
        <taxon>Pterygota</taxon>
        <taxon>Neoptera</taxon>
        <taxon>Endopterygota</taxon>
        <taxon>Hymenoptera</taxon>
        <taxon>Apocrita</taxon>
        <taxon>Aculeata</taxon>
        <taxon>Vespoidea</taxon>
        <taxon>Vespidae</taxon>
        <taxon>Polistinae</taxon>
        <taxon>Polistini</taxon>
        <taxon>Polistes</taxon>
    </lineage>
</organism>
<feature type="compositionally biased region" description="Acidic residues" evidence="1">
    <location>
        <begin position="258"/>
        <end position="278"/>
    </location>
</feature>
<feature type="region of interest" description="Disordered" evidence="1">
    <location>
        <begin position="72"/>
        <end position="96"/>
    </location>
</feature>
<sequence>MVTIIQHKNLLTTSCLFLLLYSFILTVSGSYDYSTSEVFDVGEFAGEKRDNECLSNHRRNLLKRNYVSRSKSRSTFEENSAGEVETEKTNQKIQRKWKSQRKRKFKRFAVPESIEKNATSTINSTEDFFNATNNTSTKPANEEEGEESLKVTNSRNERNNSSTNVMNLKQENKTSEKSEGRSPAILGFRRMAPVALPINSGRKIRERFMKKKVVTKQFPDVDFTIAEKKILKNLLHQIDRHFNRSNKLKKDRIKEEDVSLSEEDEDKENEDEEPENEYGTEVKDPEIEKEDEDEEKNEKNGNNKEEENVKSEDKSEENRLNTSIVSSSSDTELFEIIPDIFLPKRNNGIIEGKIFPWKALTSKKYTKEVSMQEGPNKKQTTKETKSKLSFLYVTDPNTKPKSKEKLENPVEVYDMKIVLKNHENDNKILPYEMIEQNVLDNNDVSVNNTIYTMLYTTPQFLNKILNLDLF</sequence>
<evidence type="ECO:0000256" key="2">
    <source>
        <dbReference type="SAM" id="SignalP"/>
    </source>
</evidence>
<dbReference type="Proteomes" id="UP000694924">
    <property type="component" value="Unplaced"/>
</dbReference>
<protein>
    <submittedName>
        <fullName evidence="4">Myb-like protein X</fullName>
    </submittedName>
</protein>
<feature type="compositionally biased region" description="Basic and acidic residues" evidence="1">
    <location>
        <begin position="170"/>
        <end position="180"/>
    </location>
</feature>
<feature type="signal peptide" evidence="2">
    <location>
        <begin position="1"/>
        <end position="29"/>
    </location>
</feature>
<reference evidence="4" key="1">
    <citation type="submission" date="2025-08" db="UniProtKB">
        <authorList>
            <consortium name="RefSeq"/>
        </authorList>
    </citation>
    <scope>IDENTIFICATION</scope>
    <source>
        <tissue evidence="4">Whole body</tissue>
    </source>
</reference>
<name>A0ABM1JGN4_POLDO</name>
<feature type="compositionally biased region" description="Basic and acidic residues" evidence="1">
    <location>
        <begin position="296"/>
        <end position="319"/>
    </location>
</feature>
<evidence type="ECO:0000313" key="3">
    <source>
        <dbReference type="Proteomes" id="UP000694924"/>
    </source>
</evidence>
<feature type="chain" id="PRO_5045627717" evidence="2">
    <location>
        <begin position="30"/>
        <end position="470"/>
    </location>
</feature>
<keyword evidence="3" id="KW-1185">Reference proteome</keyword>
<proteinExistence type="predicted"/>
<evidence type="ECO:0000313" key="4">
    <source>
        <dbReference type="RefSeq" id="XP_015191622.1"/>
    </source>
</evidence>
<accession>A0ABM1JGN4</accession>
<feature type="compositionally biased region" description="Polar residues" evidence="1">
    <location>
        <begin position="128"/>
        <end position="139"/>
    </location>
</feature>
<evidence type="ECO:0000256" key="1">
    <source>
        <dbReference type="SAM" id="MobiDB-lite"/>
    </source>
</evidence>
<keyword evidence="2" id="KW-0732">Signal</keyword>
<dbReference type="RefSeq" id="XP_015191622.1">
    <property type="nucleotide sequence ID" value="XM_015336136.1"/>
</dbReference>
<feature type="region of interest" description="Disordered" evidence="1">
    <location>
        <begin position="249"/>
        <end position="326"/>
    </location>
</feature>
<feature type="region of interest" description="Disordered" evidence="1">
    <location>
        <begin position="128"/>
        <end position="184"/>
    </location>
</feature>